<feature type="transmembrane region" description="Helical" evidence="1">
    <location>
        <begin position="85"/>
        <end position="105"/>
    </location>
</feature>
<feature type="transmembrane region" description="Helical" evidence="1">
    <location>
        <begin position="56"/>
        <end position="79"/>
    </location>
</feature>
<dbReference type="KEGG" id="cpho:CPHO_06570"/>
<feature type="transmembrane region" description="Helical" evidence="1">
    <location>
        <begin position="12"/>
        <end position="35"/>
    </location>
</feature>
<keyword evidence="1" id="KW-0472">Membrane</keyword>
<feature type="transmembrane region" description="Helical" evidence="1">
    <location>
        <begin position="143"/>
        <end position="173"/>
    </location>
</feature>
<feature type="transmembrane region" description="Helical" evidence="1">
    <location>
        <begin position="117"/>
        <end position="137"/>
    </location>
</feature>
<dbReference type="Proteomes" id="UP000185491">
    <property type="component" value="Chromosome"/>
</dbReference>
<evidence type="ECO:0000313" key="3">
    <source>
        <dbReference type="Proteomes" id="UP000185491"/>
    </source>
</evidence>
<dbReference type="Pfam" id="PF04018">
    <property type="entry name" value="VCA0040-like"/>
    <property type="match status" value="1"/>
</dbReference>
<feature type="transmembrane region" description="Helical" evidence="1">
    <location>
        <begin position="185"/>
        <end position="206"/>
    </location>
</feature>
<keyword evidence="1" id="KW-0812">Transmembrane</keyword>
<dbReference type="EMBL" id="CP009249">
    <property type="protein sequence ID" value="APT92612.1"/>
    <property type="molecule type" value="Genomic_DNA"/>
</dbReference>
<reference evidence="2 3" key="1">
    <citation type="submission" date="2014-08" db="EMBL/GenBank/DDBJ databases">
        <title>Complete genome sequence of Corynebacterium phocae M408/89/1(T)(=DSM 44612(T)), isolated from the common seal (Phoca vitulina).</title>
        <authorList>
            <person name="Ruckert C."/>
            <person name="Albersmeier A."/>
            <person name="Winkler A."/>
            <person name="Kalinowski J."/>
        </authorList>
    </citation>
    <scope>NUCLEOTIDE SEQUENCE [LARGE SCALE GENOMIC DNA]</scope>
    <source>
        <strain evidence="2 3">M408/89/1</strain>
    </source>
</reference>
<accession>A0A1L7D3V8</accession>
<dbReference type="PANTHER" id="PTHR37308">
    <property type="entry name" value="INTEGRAL MEMBRANE PROTEIN"/>
    <property type="match status" value="1"/>
</dbReference>
<proteinExistence type="predicted"/>
<evidence type="ECO:0000313" key="2">
    <source>
        <dbReference type="EMBL" id="APT92612.1"/>
    </source>
</evidence>
<evidence type="ECO:0000256" key="1">
    <source>
        <dbReference type="SAM" id="Phobius"/>
    </source>
</evidence>
<gene>
    <name evidence="2" type="ORF">CPHO_06570</name>
</gene>
<dbReference type="STRING" id="161895.CPHO_06570"/>
<dbReference type="PANTHER" id="PTHR37308:SF1">
    <property type="entry name" value="POLYPRENYL-PHOSPHATE TRANSPORTER"/>
    <property type="match status" value="1"/>
</dbReference>
<dbReference type="RefSeq" id="WP_075734257.1">
    <property type="nucleotide sequence ID" value="NZ_CP009249.1"/>
</dbReference>
<protein>
    <submittedName>
        <fullName evidence="2">Membrane protein</fullName>
    </submittedName>
</protein>
<name>A0A1L7D3V8_9CORY</name>
<keyword evidence="1" id="KW-1133">Transmembrane helix</keyword>
<dbReference type="AlphaFoldDB" id="A0A1L7D3V8"/>
<feature type="transmembrane region" description="Helical" evidence="1">
    <location>
        <begin position="241"/>
        <end position="263"/>
    </location>
</feature>
<organism evidence="2 3">
    <name type="scientific">Corynebacterium phocae</name>
    <dbReference type="NCBI Taxonomy" id="161895"/>
    <lineage>
        <taxon>Bacteria</taxon>
        <taxon>Bacillati</taxon>
        <taxon>Actinomycetota</taxon>
        <taxon>Actinomycetes</taxon>
        <taxon>Mycobacteriales</taxon>
        <taxon>Corynebacteriaceae</taxon>
        <taxon>Corynebacterium</taxon>
    </lineage>
</organism>
<dbReference type="InterPro" id="IPR007163">
    <property type="entry name" value="VCA0040-like"/>
</dbReference>
<keyword evidence="3" id="KW-1185">Reference proteome</keyword>
<dbReference type="OrthoDB" id="9793746at2"/>
<sequence>MHLLTNAIRGALIGTAELVPGISGGTVALIVGIYVRALRNADNLVKLKFRNVEWDFLISLAVGMFTAVFGLSKLLSGFVDSQFSASHALFFGMVFVSIIVPFLMLDAKQLRQASTYIAFLTAALAVFFLTGLSNGVVQDPPLLVVFFAASIAICALVLPGMSGSLILLTMGLYHPIIRAVSERDLTVLLVFMAGALCGLIAFVRVLNYLLDNHRAPTLGAMAGFMLGSLRALWPFGDEQDASLAVILGCFIFGAVLVGAFIYADRIKKAHT</sequence>